<dbReference type="PROSITE" id="PS00972">
    <property type="entry name" value="USP_1"/>
    <property type="match status" value="1"/>
</dbReference>
<dbReference type="InterPro" id="IPR001394">
    <property type="entry name" value="Peptidase_C19_UCH"/>
</dbReference>
<evidence type="ECO:0000256" key="2">
    <source>
        <dbReference type="ARBA" id="ARBA00022723"/>
    </source>
</evidence>
<proteinExistence type="inferred from homology"/>
<keyword evidence="6" id="KW-0378">Hydrolase</keyword>
<dbReference type="InterPro" id="IPR018200">
    <property type="entry name" value="USP_CS"/>
</dbReference>
<protein>
    <recommendedName>
        <fullName evidence="6">Ubiquitin carboxyl-terminal hydrolase</fullName>
        <ecNumber evidence="6">3.4.19.12</ecNumber>
    </recommendedName>
</protein>
<evidence type="ECO:0000256" key="1">
    <source>
        <dbReference type="ARBA" id="ARBA00000707"/>
    </source>
</evidence>
<comment type="catalytic activity">
    <reaction evidence="1 6">
        <text>Thiol-dependent hydrolysis of ester, thioester, amide, peptide and isopeptide bonds formed by the C-terminal Gly of ubiquitin (a 76-residue protein attached to proteins as an intracellular targeting signal).</text>
        <dbReference type="EC" id="3.4.19.12"/>
    </reaction>
</comment>
<feature type="domain" description="UBP-type" evidence="9">
    <location>
        <begin position="1"/>
        <end position="104"/>
    </location>
</feature>
<dbReference type="Gene3D" id="3.30.40.10">
    <property type="entry name" value="Zinc/RING finger domain, C3HC4 (zinc finger)"/>
    <property type="match status" value="1"/>
</dbReference>
<evidence type="ECO:0000259" key="9">
    <source>
        <dbReference type="PROSITE" id="PS50271"/>
    </source>
</evidence>
<evidence type="ECO:0000256" key="6">
    <source>
        <dbReference type="RuleBase" id="RU366025"/>
    </source>
</evidence>
<feature type="compositionally biased region" description="Basic residues" evidence="7">
    <location>
        <begin position="127"/>
        <end position="137"/>
    </location>
</feature>
<reference evidence="10 11" key="1">
    <citation type="submission" date="2022-12" db="EMBL/GenBank/DDBJ databases">
        <title>Chromosome-level genome assembly of true bugs.</title>
        <authorList>
            <person name="Ma L."/>
            <person name="Li H."/>
        </authorList>
    </citation>
    <scope>NUCLEOTIDE SEQUENCE [LARGE SCALE GENOMIC DNA]</scope>
    <source>
        <strain evidence="10">Lab_2022b</strain>
    </source>
</reference>
<dbReference type="PROSITE" id="PS00973">
    <property type="entry name" value="USP_2"/>
    <property type="match status" value="1"/>
</dbReference>
<evidence type="ECO:0000259" key="8">
    <source>
        <dbReference type="PROSITE" id="PS50235"/>
    </source>
</evidence>
<dbReference type="InterPro" id="IPR028889">
    <property type="entry name" value="USP"/>
</dbReference>
<comment type="similarity">
    <text evidence="6">Belongs to the peptidase C19 family.</text>
</comment>
<evidence type="ECO:0000256" key="5">
    <source>
        <dbReference type="PROSITE-ProRule" id="PRU00502"/>
    </source>
</evidence>
<name>A0AAW1DB69_9HEMI</name>
<evidence type="ECO:0000313" key="10">
    <source>
        <dbReference type="EMBL" id="KAK9506388.1"/>
    </source>
</evidence>
<dbReference type="InterPro" id="IPR038765">
    <property type="entry name" value="Papain-like_cys_pep_sf"/>
</dbReference>
<dbReference type="SUPFAM" id="SSF57850">
    <property type="entry name" value="RING/U-box"/>
    <property type="match status" value="1"/>
</dbReference>
<dbReference type="EMBL" id="JAPXFL010000005">
    <property type="protein sequence ID" value="KAK9506388.1"/>
    <property type="molecule type" value="Genomic_DNA"/>
</dbReference>
<dbReference type="Proteomes" id="UP001461498">
    <property type="component" value="Unassembled WGS sequence"/>
</dbReference>
<keyword evidence="2" id="KW-0479">Metal-binding</keyword>
<dbReference type="Pfam" id="PF00443">
    <property type="entry name" value="UCH"/>
    <property type="match status" value="1"/>
</dbReference>
<gene>
    <name evidence="10" type="ORF">O3M35_008339</name>
</gene>
<dbReference type="GO" id="GO:0006508">
    <property type="term" value="P:proteolysis"/>
    <property type="evidence" value="ECO:0007669"/>
    <property type="project" value="UniProtKB-KW"/>
</dbReference>
<dbReference type="PROSITE" id="PS50235">
    <property type="entry name" value="USP_3"/>
    <property type="match status" value="1"/>
</dbReference>
<organism evidence="10 11">
    <name type="scientific">Rhynocoris fuscipes</name>
    <dbReference type="NCBI Taxonomy" id="488301"/>
    <lineage>
        <taxon>Eukaryota</taxon>
        <taxon>Metazoa</taxon>
        <taxon>Ecdysozoa</taxon>
        <taxon>Arthropoda</taxon>
        <taxon>Hexapoda</taxon>
        <taxon>Insecta</taxon>
        <taxon>Pterygota</taxon>
        <taxon>Neoptera</taxon>
        <taxon>Paraneoptera</taxon>
        <taxon>Hemiptera</taxon>
        <taxon>Heteroptera</taxon>
        <taxon>Panheteroptera</taxon>
        <taxon>Cimicomorpha</taxon>
        <taxon>Reduviidae</taxon>
        <taxon>Harpactorinae</taxon>
        <taxon>Harpactorini</taxon>
        <taxon>Rhynocoris</taxon>
    </lineage>
</organism>
<dbReference type="GO" id="GO:0008270">
    <property type="term" value="F:zinc ion binding"/>
    <property type="evidence" value="ECO:0007669"/>
    <property type="project" value="UniProtKB-KW"/>
</dbReference>
<dbReference type="PANTHER" id="PTHR21646">
    <property type="entry name" value="UBIQUITIN CARBOXYL-TERMINAL HYDROLASE"/>
    <property type="match status" value="1"/>
</dbReference>
<accession>A0AAW1DB69</accession>
<feature type="region of interest" description="Disordered" evidence="7">
    <location>
        <begin position="108"/>
        <end position="181"/>
    </location>
</feature>
<dbReference type="Gene3D" id="3.90.70.10">
    <property type="entry name" value="Cysteine proteinases"/>
    <property type="match status" value="1"/>
</dbReference>
<keyword evidence="6" id="KW-0833">Ubl conjugation pathway</keyword>
<evidence type="ECO:0000256" key="7">
    <source>
        <dbReference type="SAM" id="MobiDB-lite"/>
    </source>
</evidence>
<dbReference type="PROSITE" id="PS50271">
    <property type="entry name" value="ZF_UBP"/>
    <property type="match status" value="1"/>
</dbReference>
<keyword evidence="3 5" id="KW-0863">Zinc-finger</keyword>
<evidence type="ECO:0000256" key="3">
    <source>
        <dbReference type="ARBA" id="ARBA00022771"/>
    </source>
</evidence>
<dbReference type="InterPro" id="IPR013083">
    <property type="entry name" value="Znf_RING/FYVE/PHD"/>
</dbReference>
<dbReference type="GO" id="GO:0016579">
    <property type="term" value="P:protein deubiquitination"/>
    <property type="evidence" value="ECO:0007669"/>
    <property type="project" value="InterPro"/>
</dbReference>
<dbReference type="Pfam" id="PF02148">
    <property type="entry name" value="zf-UBP"/>
    <property type="match status" value="1"/>
</dbReference>
<dbReference type="SMART" id="SM00290">
    <property type="entry name" value="ZnF_UBP"/>
    <property type="match status" value="1"/>
</dbReference>
<dbReference type="PANTHER" id="PTHR21646:SF19">
    <property type="entry name" value="UBIQUITIN CARBOXYL-TERMINAL HYDROLASE 3"/>
    <property type="match status" value="1"/>
</dbReference>
<evidence type="ECO:0000256" key="4">
    <source>
        <dbReference type="ARBA" id="ARBA00022833"/>
    </source>
</evidence>
<dbReference type="InterPro" id="IPR001607">
    <property type="entry name" value="Znf_UBP"/>
</dbReference>
<keyword evidence="11" id="KW-1185">Reference proteome</keyword>
<dbReference type="GO" id="GO:0004843">
    <property type="term" value="F:cysteine-type deubiquitinase activity"/>
    <property type="evidence" value="ECO:0007669"/>
    <property type="project" value="UniProtKB-UniRule"/>
</dbReference>
<sequence>MECPHVNDNVKFENPNLNEKQTKDWFCAECSSNQQSWMCLHCGIVNCGRYVKAHALQHSERNTNHNICMDCENLTVFCYACNDYILNDTAEGLINRLRESILSWTQKSPTAWPSCDMNESDPTQYRRNLRPRTRKRSHSYDSSSTGSTENILCNTQRKQKKKKKIEKDNNHRKVDKRERRENRRVVGLRNLGNTCFMNAVLQSLSNIEEFCHYFKKLPSLEALKNRNKMYQSRSFKELKDAIMAEELRKVLINLTDQGAKGAISPESLFLVIWKVVPRYRGYQQQDAHEFLRYMLDRLHTELLHLLPDFSLKDSQYISHKNKTSIVTSVFGGMLQSEVQCLNCGTESKKHDPFLDLSLDIPEKCINQRKNKESGEDTPPCNILDCLTSFIEVEELAETDLYYCSNCKSKQRSTKRFWIRRLPNVLCLHLKRFRWQNFFRQKVETHVEFPSIALDMSQFVLSDLPDTRSSSTQLYDLAAVIVHHGQGHGCGHYTAFAINDGQWFHFNDSTVKPTETDVVLACKPYILFYIRREFRLPNVRS</sequence>
<keyword evidence="4" id="KW-0862">Zinc</keyword>
<keyword evidence="6" id="KW-0645">Protease</keyword>
<comment type="caution">
    <text evidence="10">The sequence shown here is derived from an EMBL/GenBank/DDBJ whole genome shotgun (WGS) entry which is preliminary data.</text>
</comment>
<dbReference type="FunFam" id="3.90.70.10:FF:000189">
    <property type="entry name" value="Ubiquitinyl hydrolase 1"/>
    <property type="match status" value="1"/>
</dbReference>
<keyword evidence="6" id="KW-0788">Thiol protease</keyword>
<dbReference type="AlphaFoldDB" id="A0AAW1DB69"/>
<feature type="compositionally biased region" description="Basic and acidic residues" evidence="7">
    <location>
        <begin position="165"/>
        <end position="181"/>
    </location>
</feature>
<feature type="domain" description="USP" evidence="8">
    <location>
        <begin position="186"/>
        <end position="531"/>
    </location>
</feature>
<dbReference type="InterPro" id="IPR050185">
    <property type="entry name" value="Ub_carboxyl-term_hydrolase"/>
</dbReference>
<dbReference type="SUPFAM" id="SSF54001">
    <property type="entry name" value="Cysteine proteinases"/>
    <property type="match status" value="1"/>
</dbReference>
<evidence type="ECO:0000313" key="11">
    <source>
        <dbReference type="Proteomes" id="UP001461498"/>
    </source>
</evidence>
<dbReference type="EC" id="3.4.19.12" evidence="6"/>